<name>I0L7I0_9ACTN</name>
<dbReference type="AlphaFoldDB" id="I0L7I0"/>
<proteinExistence type="predicted"/>
<evidence type="ECO:0000313" key="2">
    <source>
        <dbReference type="Proteomes" id="UP000003448"/>
    </source>
</evidence>
<dbReference type="Proteomes" id="UP000003448">
    <property type="component" value="Unassembled WGS sequence"/>
</dbReference>
<gene>
    <name evidence="1" type="ORF">MILUP08_44653</name>
</gene>
<organism evidence="1 2">
    <name type="scientific">Micromonospora lupini str. Lupac 08</name>
    <dbReference type="NCBI Taxonomy" id="1150864"/>
    <lineage>
        <taxon>Bacteria</taxon>
        <taxon>Bacillati</taxon>
        <taxon>Actinomycetota</taxon>
        <taxon>Actinomycetes</taxon>
        <taxon>Micromonosporales</taxon>
        <taxon>Micromonosporaceae</taxon>
        <taxon>Micromonospora</taxon>
    </lineage>
</organism>
<sequence length="29" mass="3361">MMVKPGMSLERETVQPDTGRQVRVYAMHL</sequence>
<accession>I0L7I0</accession>
<dbReference type="EMBL" id="CAIE01000036">
    <property type="protein sequence ID" value="CCH19777.1"/>
    <property type="molecule type" value="Genomic_DNA"/>
</dbReference>
<protein>
    <submittedName>
        <fullName evidence="1">Uncharacterized protein</fullName>
    </submittedName>
</protein>
<reference evidence="1 2" key="1">
    <citation type="journal article" date="2012" name="J. Bacteriol.">
        <title>Genome Sequence of Micromonospora lupini Lupac 08, Isolated from Root Nodules of Lupinus angustifolius.</title>
        <authorList>
            <person name="Alonso-Vega P."/>
            <person name="Normand P."/>
            <person name="Bacigalupe R."/>
            <person name="Pujic P."/>
            <person name="Lajus A."/>
            <person name="Vallenet D."/>
            <person name="Carro L."/>
            <person name="Coll P."/>
            <person name="Trujillo M.E."/>
        </authorList>
    </citation>
    <scope>NUCLEOTIDE SEQUENCE [LARGE SCALE GENOMIC DNA]</scope>
    <source>
        <strain evidence="1 2">Lupac 08</strain>
    </source>
</reference>
<evidence type="ECO:0000313" key="1">
    <source>
        <dbReference type="EMBL" id="CCH19777.1"/>
    </source>
</evidence>
<keyword evidence="2" id="KW-1185">Reference proteome</keyword>
<dbReference type="STRING" id="1150864.MILUP08_44653"/>